<dbReference type="OrthoDB" id="7570189at2"/>
<dbReference type="AlphaFoldDB" id="A0A317PNR1"/>
<dbReference type="Proteomes" id="UP000246352">
    <property type="component" value="Unassembled WGS sequence"/>
</dbReference>
<gene>
    <name evidence="1" type="ORF">DFR52_102881</name>
</gene>
<accession>A0A317PNR1</accession>
<proteinExistence type="predicted"/>
<name>A0A317PNR1_9HYPH</name>
<dbReference type="InterPro" id="IPR038666">
    <property type="entry name" value="SSP1_head-tail_sf"/>
</dbReference>
<dbReference type="EMBL" id="QGTR01000002">
    <property type="protein sequence ID" value="PWW02213.1"/>
    <property type="molecule type" value="Genomic_DNA"/>
</dbReference>
<dbReference type="Pfam" id="PF05521">
    <property type="entry name" value="Phage_HCP"/>
    <property type="match status" value="1"/>
</dbReference>
<protein>
    <submittedName>
        <fullName evidence="1">SPP1 family predicted phage head-tail adaptor</fullName>
    </submittedName>
</protein>
<organism evidence="1 2">
    <name type="scientific">Hoeflea marina</name>
    <dbReference type="NCBI Taxonomy" id="274592"/>
    <lineage>
        <taxon>Bacteria</taxon>
        <taxon>Pseudomonadati</taxon>
        <taxon>Pseudomonadota</taxon>
        <taxon>Alphaproteobacteria</taxon>
        <taxon>Hyphomicrobiales</taxon>
        <taxon>Rhizobiaceae</taxon>
        <taxon>Hoeflea</taxon>
    </lineage>
</organism>
<evidence type="ECO:0000313" key="2">
    <source>
        <dbReference type="Proteomes" id="UP000246352"/>
    </source>
</evidence>
<dbReference type="InterPro" id="IPR008767">
    <property type="entry name" value="Phage_SPP1_head-tail_adaptor"/>
</dbReference>
<evidence type="ECO:0000313" key="1">
    <source>
        <dbReference type="EMBL" id="PWW02213.1"/>
    </source>
</evidence>
<keyword evidence="2" id="KW-1185">Reference proteome</keyword>
<dbReference type="RefSeq" id="WP_110031910.1">
    <property type="nucleotide sequence ID" value="NZ_QGTR01000002.1"/>
</dbReference>
<dbReference type="Gene3D" id="2.40.10.270">
    <property type="entry name" value="Bacteriophage SPP1 head-tail adaptor protein"/>
    <property type="match status" value="1"/>
</dbReference>
<dbReference type="NCBIfam" id="TIGR01563">
    <property type="entry name" value="gp16_SPP1"/>
    <property type="match status" value="1"/>
</dbReference>
<sequence length="111" mass="12063">MGWTTLDPGRLTARLVLEAPDDLDDGQGGAVPGWATVASLWGLVEPLAVRPGEEANAFIATATHRVTIRFRNGVASGMRFGLGARRLAIRTLRDPDEGRRYLVCDCEEEGR</sequence>
<comment type="caution">
    <text evidence="1">The sequence shown here is derived from an EMBL/GenBank/DDBJ whole genome shotgun (WGS) entry which is preliminary data.</text>
</comment>
<reference evidence="1 2" key="1">
    <citation type="submission" date="2018-05" db="EMBL/GenBank/DDBJ databases">
        <title>Genomic Encyclopedia of Type Strains, Phase IV (KMG-IV): sequencing the most valuable type-strain genomes for metagenomic binning, comparative biology and taxonomic classification.</title>
        <authorList>
            <person name="Goeker M."/>
        </authorList>
    </citation>
    <scope>NUCLEOTIDE SEQUENCE [LARGE SCALE GENOMIC DNA]</scope>
    <source>
        <strain evidence="1 2">DSM 16791</strain>
    </source>
</reference>